<dbReference type="STRING" id="402600.SAMN05216188_13081"/>
<sequence>MSEQDPEPSTVVWRELPNWHARSMAAGFQALRDLFGGEPSERARAVVQRELYREQVEIPPRAAG</sequence>
<dbReference type="RefSeq" id="WP_089961072.1">
    <property type="nucleotide sequence ID" value="NZ_FOFR01000030.1"/>
</dbReference>
<evidence type="ECO:0000313" key="1">
    <source>
        <dbReference type="EMBL" id="SES28891.1"/>
    </source>
</evidence>
<dbReference type="EMBL" id="FOFR01000030">
    <property type="protein sequence ID" value="SES28891.1"/>
    <property type="molecule type" value="Genomic_DNA"/>
</dbReference>
<keyword evidence="2" id="KW-1185">Reference proteome</keyword>
<proteinExistence type="predicted"/>
<organism evidence="1 2">
    <name type="scientific">Lentzea xinjiangensis</name>
    <dbReference type="NCBI Taxonomy" id="402600"/>
    <lineage>
        <taxon>Bacteria</taxon>
        <taxon>Bacillati</taxon>
        <taxon>Actinomycetota</taxon>
        <taxon>Actinomycetes</taxon>
        <taxon>Pseudonocardiales</taxon>
        <taxon>Pseudonocardiaceae</taxon>
        <taxon>Lentzea</taxon>
    </lineage>
</organism>
<reference evidence="2" key="1">
    <citation type="submission" date="2016-10" db="EMBL/GenBank/DDBJ databases">
        <authorList>
            <person name="Varghese N."/>
            <person name="Submissions S."/>
        </authorList>
    </citation>
    <scope>NUCLEOTIDE SEQUENCE [LARGE SCALE GENOMIC DNA]</scope>
    <source>
        <strain evidence="2">CGMCC 4.3525</strain>
    </source>
</reference>
<gene>
    <name evidence="1" type="ORF">SAMN05216188_13081</name>
</gene>
<evidence type="ECO:0000313" key="2">
    <source>
        <dbReference type="Proteomes" id="UP000199352"/>
    </source>
</evidence>
<accession>A0A1H9W550</accession>
<protein>
    <submittedName>
        <fullName evidence="1">Uncharacterized protein</fullName>
    </submittedName>
</protein>
<dbReference type="Proteomes" id="UP000199352">
    <property type="component" value="Unassembled WGS sequence"/>
</dbReference>
<dbReference type="AlphaFoldDB" id="A0A1H9W550"/>
<name>A0A1H9W550_9PSEU</name>